<feature type="region of interest" description="Disordered" evidence="1">
    <location>
        <begin position="996"/>
        <end position="1094"/>
    </location>
</feature>
<dbReference type="eggNOG" id="ENOG502RSP6">
    <property type="taxonomic scope" value="Eukaryota"/>
</dbReference>
<dbReference type="VEuPathDB" id="AmoebaDB:DDB_G0272674"/>
<dbReference type="InParanoid" id="Q86IF3"/>
<dbReference type="OMA" id="WNLGINT"/>
<feature type="compositionally biased region" description="Low complexity" evidence="1">
    <location>
        <begin position="1026"/>
        <end position="1039"/>
    </location>
</feature>
<dbReference type="RefSeq" id="XP_001134623.1">
    <property type="nucleotide sequence ID" value="XM_001134623.1"/>
</dbReference>
<feature type="region of interest" description="Disordered" evidence="1">
    <location>
        <begin position="1226"/>
        <end position="1268"/>
    </location>
</feature>
<dbReference type="Proteomes" id="UP000002195">
    <property type="component" value="Unassembled WGS sequence"/>
</dbReference>
<dbReference type="EMBL" id="AAFI02000008">
    <property type="protein sequence ID" value="EAS66957.1"/>
    <property type="molecule type" value="Genomic_DNA"/>
</dbReference>
<keyword evidence="3" id="KW-1185">Reference proteome</keyword>
<feature type="compositionally biased region" description="Polar residues" evidence="1">
    <location>
        <begin position="1244"/>
        <end position="1268"/>
    </location>
</feature>
<dbReference type="dictyBase" id="DDB_G0272674"/>
<feature type="compositionally biased region" description="Low complexity" evidence="1">
    <location>
        <begin position="1300"/>
        <end position="1348"/>
    </location>
</feature>
<name>Q86IF3_DICDI</name>
<feature type="compositionally biased region" description="Low complexity" evidence="1">
    <location>
        <begin position="1046"/>
        <end position="1094"/>
    </location>
</feature>
<feature type="region of interest" description="Disordered" evidence="1">
    <location>
        <begin position="663"/>
        <end position="689"/>
    </location>
</feature>
<proteinExistence type="predicted"/>
<dbReference type="GlyGen" id="Q86IF3">
    <property type="glycosylation" value="1 site"/>
</dbReference>
<comment type="caution">
    <text evidence="2">The sequence shown here is derived from an EMBL/GenBank/DDBJ whole genome shotgun (WGS) entry which is preliminary data.</text>
</comment>
<organism evidence="2 3">
    <name type="scientific">Dictyostelium discoideum</name>
    <name type="common">Social amoeba</name>
    <dbReference type="NCBI Taxonomy" id="44689"/>
    <lineage>
        <taxon>Eukaryota</taxon>
        <taxon>Amoebozoa</taxon>
        <taxon>Evosea</taxon>
        <taxon>Eumycetozoa</taxon>
        <taxon>Dictyostelia</taxon>
        <taxon>Dictyosteliales</taxon>
        <taxon>Dictyosteliaceae</taxon>
        <taxon>Dictyostelium</taxon>
    </lineage>
</organism>
<feature type="compositionally biased region" description="Low complexity" evidence="1">
    <location>
        <begin position="996"/>
        <end position="1007"/>
    </location>
</feature>
<evidence type="ECO:0000313" key="2">
    <source>
        <dbReference type="EMBL" id="EAS66957.1"/>
    </source>
</evidence>
<dbReference type="FunCoup" id="Q86IF3">
    <property type="interactions" value="640"/>
</dbReference>
<dbReference type="STRING" id="44689.Q86IF3"/>
<gene>
    <name evidence="2" type="ORF">DDB_G0272674</name>
</gene>
<accession>Q86IF3</accession>
<dbReference type="KEGG" id="ddi:DDB_G0272674"/>
<feature type="compositionally biased region" description="Low complexity" evidence="1">
    <location>
        <begin position="1745"/>
        <end position="1755"/>
    </location>
</feature>
<evidence type="ECO:0000313" key="3">
    <source>
        <dbReference type="Proteomes" id="UP000002195"/>
    </source>
</evidence>
<feature type="region of interest" description="Disordered" evidence="1">
    <location>
        <begin position="1300"/>
        <end position="1358"/>
    </location>
</feature>
<protein>
    <submittedName>
        <fullName evidence="2">Uncharacterized protein</fullName>
    </submittedName>
</protein>
<feature type="region of interest" description="Disordered" evidence="1">
    <location>
        <begin position="1739"/>
        <end position="1761"/>
    </location>
</feature>
<evidence type="ECO:0000256" key="1">
    <source>
        <dbReference type="SAM" id="MobiDB-lite"/>
    </source>
</evidence>
<sequence length="1909" mass="214694">MATSTTTTLNFQITTIIIQITSENADKLSIENSIKSFNSLIGKTYKDSQISIAFRESLTKWIEISNNRNFVTNKVLENFLKFIHQSTLFKTLKFDEFIEYMKWAESEDRLRGEIAINILCTMEGYSYFKNFENGLDFLSQFDYFKLSITGKILLEEDSDYINIEYIPMMENILNRVYSTNLSTTLIKPSPRIFNFILNLGKLQVADIENHKKFIPMLRSLLAILAINNISFLKLTKFIFRLVHIICDIPLSNYSFEKRQTIFKNHYSSIIPFIFENFINCKDDLNILKNLFGEIVEQFSYQHLLSLIQNNRFEKVTLNIISSLNAGPTLEKNIMSIFNTIVCFINYDILRDDAYQLLEHHMANFGCYLAELHSYILPLVYKQQHNFPISTFKAYFKSHELLTLSQFPILFKNLSTTRIDIINHTLLTHNKEIIETHFYNFIPKLLEVLLDNTIERPYYVLPSIGSSIQTIGKNEFFDKVVLNISNHLFSIKVLRLDNYDVGSIGEIILGLFKIYKAYSRDYVNLWNLGINTFLYYLNTTSTTMYLIPYVKDILEKYPIDSIPYVKQFEEKLLKNFEIISINSTNKEIIDQYIELFEKLSTIKYFNYLYNYNLKPPQLQSSLNSSNGSLPNFTPLQKSQSINSFSGSSSNNSLYKSQSITIIHGGNNNNNNNNNNNASSSSSNVLNNSSNSLTKSTSNGVLSSFVIHKFTLNKIIDSLKLVNSKFKNHKINHSILKIIASLFNEFGMDKKTGNIKHIIGILNQHEIVDLIKSYNLNNSLILSSNSIYQLFSLDMVNGIGNDIKILFNQLVKESRSFILQYSKQFIRDLVINSALIDQTSYGNQNSLFIGDQKFNHIRSFFNFIISINGDTINNYLLEVLLLYSKYSKINNNNNNNSTSLSSLSSYSSKNYYNQGNELLEKLICFLIEDNNHFPLSQSNLDYIIQLRSKTSQHFVERIWKVYGLETLKRSKYFDRYYEVVSISNTKFKLSTAILNNINNNSNNNTTTINVPTRSPLSPRPSDNKDLTNEVLPSSSSSSISSSGGGGSTPLDSSSTTTTPSNSSVTSNNGGDGSSSSGSSVTSSVVSSPVVGVSGGVKTTSTLTTITKTTSVVETKVNRYSNISGNGDIIKSSTTEILEKPTQISSVTETKVNRYANISGNGDIIKPSTNEVLEKPTQLSSVTTSKATNSTPGVHTAAGIEILPNKQNRYSNISGNGDIQESGKTTSLAYLDKPSSSSSSSNENKVDQTASIHNNPSIATHTTGSSHSFLKPSNSGVNVLNNEIYKPTLISQNLINNKLLSPTSATTTTTTTTTTTSPSSSTTTTNNYNKTSTSISPTISSTSSNYSSPYESLPPSPSVSTTMIKQSNFTRSPSGKSYQFIKLKNHIDDYGFLILNESNKPVVQLDSKLISLIIKHYVNDLTIDIKDKIDILGTVSREFFKLLSIELSNLKTICHFIRSKPLVNEYDTTQLSDYSLIKSIPNCFSMDSIHKFPLVFILSNHNKLFNQVNTLEINPKSLYTFDLINSSEQQQQQQQYPLLKNLIITNNVGECVNPSFNGEDIAFQCLKNYIDQLERLDLNYNYSGLSLDGAMDLEKDLIDCQLLNELNSSKNTQLKTRISLKSIHSMSSLTVLYNNLLCKNLKTPMVPTSNTTTTNPTIVLVENGVSINQCKSILIDVKLSKQCKDSIIDGEQQFKVQMVPFFRSLDIHYPENDFIFKHPSDSYLNLQSLSINLNTSTANIGNGGGSGSNTPSRSSPIPGGAGAGTGTNIGNSPVGFSQSTFLNLYLKNKKIKLSKLKFKTNSLSLINQLLTQSQFESCSNSIKTIEILIDLDTSTIHYDHMSIINGDFFASDLNQLFSILEKNKSIEKVIISTSNDHNDMIFIDRDHWNRINTGSFKPIRLNSLNLFERFLS</sequence>
<feature type="compositionally biased region" description="Low complexity" evidence="1">
    <location>
        <begin position="665"/>
        <end position="689"/>
    </location>
</feature>
<dbReference type="HOGENOM" id="CLU_235648_0_0_1"/>
<dbReference type="AlphaFoldDB" id="Q86IF3"/>
<reference evidence="2 3" key="1">
    <citation type="journal article" date="2005" name="Nature">
        <title>The genome of the social amoeba Dictyostelium discoideum.</title>
        <authorList>
            <consortium name="The Dictyostelium discoideum Sequencing Consortium"/>
            <person name="Eichinger L."/>
            <person name="Pachebat J.A."/>
            <person name="Glockner G."/>
            <person name="Rajandream M.A."/>
            <person name="Sucgang R."/>
            <person name="Berriman M."/>
            <person name="Song J."/>
            <person name="Olsen R."/>
            <person name="Szafranski K."/>
            <person name="Xu Q."/>
            <person name="Tunggal B."/>
            <person name="Kummerfeld S."/>
            <person name="Madera M."/>
            <person name="Konfortov B.A."/>
            <person name="Rivero F."/>
            <person name="Bankier A.T."/>
            <person name="Lehmann R."/>
            <person name="Hamlin N."/>
            <person name="Davies R."/>
            <person name="Gaudet P."/>
            <person name="Fey P."/>
            <person name="Pilcher K."/>
            <person name="Chen G."/>
            <person name="Saunders D."/>
            <person name="Sodergren E."/>
            <person name="Davis P."/>
            <person name="Kerhornou A."/>
            <person name="Nie X."/>
            <person name="Hall N."/>
            <person name="Anjard C."/>
            <person name="Hemphill L."/>
            <person name="Bason N."/>
            <person name="Farbrother P."/>
            <person name="Desany B."/>
            <person name="Just E."/>
            <person name="Morio T."/>
            <person name="Rost R."/>
            <person name="Churcher C."/>
            <person name="Cooper J."/>
            <person name="Haydock S."/>
            <person name="van Driessche N."/>
            <person name="Cronin A."/>
            <person name="Goodhead I."/>
            <person name="Muzny D."/>
            <person name="Mourier T."/>
            <person name="Pain A."/>
            <person name="Lu M."/>
            <person name="Harper D."/>
            <person name="Lindsay R."/>
            <person name="Hauser H."/>
            <person name="James K."/>
            <person name="Quiles M."/>
            <person name="Madan Babu M."/>
            <person name="Saito T."/>
            <person name="Buchrieser C."/>
            <person name="Wardroper A."/>
            <person name="Felder M."/>
            <person name="Thangavelu M."/>
            <person name="Johnson D."/>
            <person name="Knights A."/>
            <person name="Loulseged H."/>
            <person name="Mungall K."/>
            <person name="Oliver K."/>
            <person name="Price C."/>
            <person name="Quail M.A."/>
            <person name="Urushihara H."/>
            <person name="Hernandez J."/>
            <person name="Rabbinowitsch E."/>
            <person name="Steffen D."/>
            <person name="Sanders M."/>
            <person name="Ma J."/>
            <person name="Kohara Y."/>
            <person name="Sharp S."/>
            <person name="Simmonds M."/>
            <person name="Spiegler S."/>
            <person name="Tivey A."/>
            <person name="Sugano S."/>
            <person name="White B."/>
            <person name="Walker D."/>
            <person name="Woodward J."/>
            <person name="Winckler T."/>
            <person name="Tanaka Y."/>
            <person name="Shaulsky G."/>
            <person name="Schleicher M."/>
            <person name="Weinstock G."/>
            <person name="Rosenthal A."/>
            <person name="Cox E.C."/>
            <person name="Chisholm R.L."/>
            <person name="Gibbs R."/>
            <person name="Loomis W.F."/>
            <person name="Platzer M."/>
            <person name="Kay R.R."/>
            <person name="Williams J."/>
            <person name="Dear P.H."/>
            <person name="Noegel A.A."/>
            <person name="Barrell B."/>
            <person name="Kuspa A."/>
        </authorList>
    </citation>
    <scope>NUCLEOTIDE SEQUENCE [LARGE SCALE GENOMIC DNA]</scope>
    <source>
        <strain evidence="2 3">AX4</strain>
    </source>
</reference>
<dbReference type="PaxDb" id="44689-DDB0232398"/>
<dbReference type="GeneID" id="8618598"/>
<accession>Q1ZXM8</accession>